<evidence type="ECO:0000313" key="3">
    <source>
        <dbReference type="Proteomes" id="UP001224674"/>
    </source>
</evidence>
<dbReference type="GeneID" id="83696060"/>
<name>A0AAJ6ALV0_9MICC</name>
<dbReference type="Proteomes" id="UP001224674">
    <property type="component" value="Chromosome"/>
</dbReference>
<accession>A0AAJ6ALV0</accession>
<protein>
    <submittedName>
        <fullName evidence="2">Uncharacterized protein</fullName>
    </submittedName>
</protein>
<evidence type="ECO:0000313" key="2">
    <source>
        <dbReference type="EMBL" id="WGH92470.1"/>
    </source>
</evidence>
<feature type="transmembrane region" description="Helical" evidence="1">
    <location>
        <begin position="49"/>
        <end position="71"/>
    </location>
</feature>
<feature type="transmembrane region" description="Helical" evidence="1">
    <location>
        <begin position="160"/>
        <end position="180"/>
    </location>
</feature>
<keyword evidence="3" id="KW-1185">Reference proteome</keyword>
<keyword evidence="1" id="KW-0472">Membrane</keyword>
<dbReference type="EMBL" id="CP122566">
    <property type="protein sequence ID" value="WGH92470.1"/>
    <property type="molecule type" value="Genomic_DNA"/>
</dbReference>
<proteinExistence type="predicted"/>
<feature type="transmembrane region" description="Helical" evidence="1">
    <location>
        <begin position="92"/>
        <end position="118"/>
    </location>
</feature>
<feature type="transmembrane region" description="Helical" evidence="1">
    <location>
        <begin position="252"/>
        <end position="271"/>
    </location>
</feature>
<reference evidence="2 3" key="1">
    <citation type="submission" date="2023-03" db="EMBL/GenBank/DDBJ databases">
        <title>Complete genome sequences of several Auritidibacter ignavus strains isolated from ear infections.</title>
        <authorList>
            <person name="Baehr T."/>
            <person name="Baumhoegger A.M."/>
        </authorList>
    </citation>
    <scope>NUCLEOTIDE SEQUENCE [LARGE SCALE GENOMIC DNA]</scope>
    <source>
        <strain evidence="2 3">BABAE-6</strain>
    </source>
</reference>
<evidence type="ECO:0000256" key="1">
    <source>
        <dbReference type="SAM" id="Phobius"/>
    </source>
</evidence>
<gene>
    <name evidence="2" type="ORF">QDX21_09095</name>
</gene>
<feature type="transmembrane region" description="Helical" evidence="1">
    <location>
        <begin position="192"/>
        <end position="219"/>
    </location>
</feature>
<feature type="transmembrane region" description="Helical" evidence="1">
    <location>
        <begin position="15"/>
        <end position="37"/>
    </location>
</feature>
<organism evidence="2 3">
    <name type="scientific">Auritidibacter ignavus</name>
    <dbReference type="NCBI Taxonomy" id="678932"/>
    <lineage>
        <taxon>Bacteria</taxon>
        <taxon>Bacillati</taxon>
        <taxon>Actinomycetota</taxon>
        <taxon>Actinomycetes</taxon>
        <taxon>Micrococcales</taxon>
        <taxon>Micrococcaceae</taxon>
        <taxon>Auritidibacter</taxon>
    </lineage>
</organism>
<keyword evidence="1" id="KW-1133">Transmembrane helix</keyword>
<dbReference type="AlphaFoldDB" id="A0AAJ6ALV0"/>
<keyword evidence="1" id="KW-0812">Transmembrane</keyword>
<sequence>MTLTLLKHEFIRTRVLLAIIIGGALAASALGTLLMWINLPVVSHFGPPLIVLPIVALVPATQIALAIDFWCSGFRSGGYLTHAIPVKGATIFWTKLLHMMLATAVVLIIGFLLFWAAWFTFASSPTAAGLGPEEPNLFVALGSGLEAISDFIPLPLLLGVYLPIVVLFIFFTWPVMYAFIASVGSEGPFGRMGIGGLVLMAVITYVGSQAIIFLAILAIPLGFDFTVVSDDGTPQLVVINTLEIAFADGDSAIMPLGVFVGTILTLVIVMWRTHRSWNRHVSLN</sequence>
<dbReference type="RefSeq" id="WP_110099195.1">
    <property type="nucleotide sequence ID" value="NZ_CP122561.1"/>
</dbReference>